<comment type="caution">
    <text evidence="5">The sequence shown here is derived from an EMBL/GenBank/DDBJ whole genome shotgun (WGS) entry which is preliminary data.</text>
</comment>
<dbReference type="EMBL" id="JAVFWL010000004">
    <property type="protein sequence ID" value="KAK6750450.1"/>
    <property type="molecule type" value="Genomic_DNA"/>
</dbReference>
<feature type="zinc finger region" description="C3H1-type" evidence="2">
    <location>
        <begin position="282"/>
        <end position="312"/>
    </location>
</feature>
<feature type="domain" description="C3H1-type" evidence="4">
    <location>
        <begin position="282"/>
        <end position="312"/>
    </location>
</feature>
<keyword evidence="1" id="KW-0507">mRNA processing</keyword>
<dbReference type="PROSITE" id="PS50103">
    <property type="entry name" value="ZF_C3H1"/>
    <property type="match status" value="2"/>
</dbReference>
<protein>
    <recommendedName>
        <fullName evidence="4">C3H1-type domain-containing protein</fullName>
    </recommendedName>
</protein>
<dbReference type="InterPro" id="IPR000571">
    <property type="entry name" value="Znf_CCCH"/>
</dbReference>
<dbReference type="Gene3D" id="4.10.1000.10">
    <property type="entry name" value="Zinc finger, CCCH-type"/>
    <property type="match status" value="1"/>
</dbReference>
<keyword evidence="2" id="KW-0479">Metal-binding</keyword>
<evidence type="ECO:0000256" key="1">
    <source>
        <dbReference type="ARBA" id="ARBA00022664"/>
    </source>
</evidence>
<keyword evidence="2" id="KW-0863">Zinc-finger</keyword>
<accession>A0ABR1DKG1</accession>
<feature type="domain" description="C3H1-type" evidence="4">
    <location>
        <begin position="246"/>
        <end position="274"/>
    </location>
</feature>
<reference evidence="5 6" key="1">
    <citation type="submission" date="2023-08" db="EMBL/GenBank/DDBJ databases">
        <title>A Necator americanus chromosomal reference genome.</title>
        <authorList>
            <person name="Ilik V."/>
            <person name="Petrzelkova K.J."/>
            <person name="Pardy F."/>
            <person name="Fuh T."/>
            <person name="Niatou-Singa F.S."/>
            <person name="Gouil Q."/>
            <person name="Baker L."/>
            <person name="Ritchie M.E."/>
            <person name="Jex A.R."/>
            <person name="Gazzola D."/>
            <person name="Li H."/>
            <person name="Toshio Fujiwara R."/>
            <person name="Zhan B."/>
            <person name="Aroian R.V."/>
            <person name="Pafco B."/>
            <person name="Schwarz E.M."/>
        </authorList>
    </citation>
    <scope>NUCLEOTIDE SEQUENCE [LARGE SCALE GENOMIC DNA]</scope>
    <source>
        <strain evidence="5 6">Aroian</strain>
        <tissue evidence="5">Whole animal</tissue>
    </source>
</reference>
<organism evidence="5 6">
    <name type="scientific">Necator americanus</name>
    <name type="common">Human hookworm</name>
    <dbReference type="NCBI Taxonomy" id="51031"/>
    <lineage>
        <taxon>Eukaryota</taxon>
        <taxon>Metazoa</taxon>
        <taxon>Ecdysozoa</taxon>
        <taxon>Nematoda</taxon>
        <taxon>Chromadorea</taxon>
        <taxon>Rhabditida</taxon>
        <taxon>Rhabditina</taxon>
        <taxon>Rhabditomorpha</taxon>
        <taxon>Strongyloidea</taxon>
        <taxon>Ancylostomatidae</taxon>
        <taxon>Bunostominae</taxon>
        <taxon>Necator</taxon>
    </lineage>
</organism>
<sequence>MHSEGTMPDVLENGAGPSSSKAPRSSVQPSPNNKRKKGKTAAERREAGTHLHVLDSHVRLNFLHQAAVHLSCQSSGLNDGYAKLSRRYAKLFRDVLKTERVKIMPDIVQTFCKKCKQVFVAKVDRCELKLVQRRLLQRTCLLCGYSKNYDLSTRMSLETEEGTQDVCEAMKTLRIGIAPIKAEFLLPKCDQSQTISQESSSNGIIPNEDQEGGSGTEAKKRDKKNRKGMNKNRMKEMKQAETLIRAASTRLCPSIIQPVKCKFGDSCCLEHDIPTFLAKKPPDIGQICPLFEARGTCPFSFACRFGGAHTDATGKQISKETDFPYQETINASSIQIQIALRKRTFNFRRSDEVG</sequence>
<feature type="region of interest" description="Disordered" evidence="3">
    <location>
        <begin position="1"/>
        <end position="45"/>
    </location>
</feature>
<dbReference type="Pfam" id="PF04032">
    <property type="entry name" value="Rpr2"/>
    <property type="match status" value="1"/>
</dbReference>
<evidence type="ECO:0000313" key="6">
    <source>
        <dbReference type="Proteomes" id="UP001303046"/>
    </source>
</evidence>
<feature type="compositionally biased region" description="Basic residues" evidence="3">
    <location>
        <begin position="221"/>
        <end position="232"/>
    </location>
</feature>
<dbReference type="PANTHER" id="PTHR45846:SF1">
    <property type="entry name" value="TRNA-DIHYDROURIDINE(47) SYNTHASE [NAD(P)(+)]-LIKE"/>
    <property type="match status" value="1"/>
</dbReference>
<keyword evidence="2" id="KW-0862">Zinc</keyword>
<feature type="compositionally biased region" description="Polar residues" evidence="3">
    <location>
        <begin position="195"/>
        <end position="204"/>
    </location>
</feature>
<evidence type="ECO:0000256" key="3">
    <source>
        <dbReference type="SAM" id="MobiDB-lite"/>
    </source>
</evidence>
<feature type="zinc finger region" description="C3H1-type" evidence="2">
    <location>
        <begin position="246"/>
        <end position="274"/>
    </location>
</feature>
<dbReference type="PANTHER" id="PTHR45846">
    <property type="entry name" value="TRNA-DIHYDROURIDINE(47) SYNTHASE [NAD(P)(+)]-LIKE"/>
    <property type="match status" value="1"/>
</dbReference>
<dbReference type="InterPro" id="IPR007175">
    <property type="entry name" value="Rpr2/Snm1/Rpp21"/>
</dbReference>
<dbReference type="Pfam" id="PF25585">
    <property type="entry name" value="zf-CCCH_DUS3L"/>
    <property type="match status" value="2"/>
</dbReference>
<feature type="compositionally biased region" description="Polar residues" evidence="3">
    <location>
        <begin position="16"/>
        <end position="32"/>
    </location>
</feature>
<evidence type="ECO:0000259" key="4">
    <source>
        <dbReference type="PROSITE" id="PS50103"/>
    </source>
</evidence>
<name>A0ABR1DKG1_NECAM</name>
<evidence type="ECO:0000313" key="5">
    <source>
        <dbReference type="EMBL" id="KAK6750450.1"/>
    </source>
</evidence>
<dbReference type="Proteomes" id="UP001303046">
    <property type="component" value="Unassembled WGS sequence"/>
</dbReference>
<proteinExistence type="predicted"/>
<gene>
    <name evidence="5" type="primary">Necator_chrIV.g15727</name>
    <name evidence="5" type="ORF">RB195_002432</name>
</gene>
<keyword evidence="6" id="KW-1185">Reference proteome</keyword>
<feature type="region of interest" description="Disordered" evidence="3">
    <location>
        <begin position="195"/>
        <end position="235"/>
    </location>
</feature>
<evidence type="ECO:0000256" key="2">
    <source>
        <dbReference type="PROSITE-ProRule" id="PRU00723"/>
    </source>
</evidence>